<feature type="compositionally biased region" description="Low complexity" evidence="2">
    <location>
        <begin position="861"/>
        <end position="870"/>
    </location>
</feature>
<reference evidence="5" key="1">
    <citation type="submission" date="2024-04" db="EMBL/GenBank/DDBJ databases">
        <title>Salinicola lusitanus LLJ914,a marine bacterium isolated from the Okinawa Trough.</title>
        <authorList>
            <person name="Li J."/>
        </authorList>
    </citation>
    <scope>NUCLEOTIDE SEQUENCE [LARGE SCALE GENOMIC DNA]</scope>
</reference>
<gene>
    <name evidence="4" type="ORF">WMY93_004630</name>
</gene>
<dbReference type="Pfam" id="PF02752">
    <property type="entry name" value="Arrestin_C"/>
    <property type="match status" value="2"/>
</dbReference>
<evidence type="ECO:0000313" key="5">
    <source>
        <dbReference type="Proteomes" id="UP001460270"/>
    </source>
</evidence>
<feature type="compositionally biased region" description="Polar residues" evidence="2">
    <location>
        <begin position="843"/>
        <end position="854"/>
    </location>
</feature>
<feature type="domain" description="Arrestin C-terminal-like" evidence="3">
    <location>
        <begin position="624"/>
        <end position="751"/>
    </location>
</feature>
<dbReference type="EMBL" id="JBBPFD010000003">
    <property type="protein sequence ID" value="KAK7933734.1"/>
    <property type="molecule type" value="Genomic_DNA"/>
</dbReference>
<dbReference type="Pfam" id="PF00339">
    <property type="entry name" value="Arrestin_N"/>
    <property type="match status" value="2"/>
</dbReference>
<dbReference type="Gene3D" id="2.60.40.640">
    <property type="match status" value="4"/>
</dbReference>
<feature type="domain" description="Arrestin C-terminal-like" evidence="3">
    <location>
        <begin position="169"/>
        <end position="296"/>
    </location>
</feature>
<accession>A0AAW0PRQ2</accession>
<dbReference type="SUPFAM" id="SSF81296">
    <property type="entry name" value="E set domains"/>
    <property type="match status" value="4"/>
</dbReference>
<evidence type="ECO:0000313" key="4">
    <source>
        <dbReference type="EMBL" id="KAK7933734.1"/>
    </source>
</evidence>
<dbReference type="InterPro" id="IPR011022">
    <property type="entry name" value="Arrestin_C-like"/>
</dbReference>
<dbReference type="InterPro" id="IPR014752">
    <property type="entry name" value="Arrestin-like_C"/>
</dbReference>
<evidence type="ECO:0000259" key="3">
    <source>
        <dbReference type="SMART" id="SM01017"/>
    </source>
</evidence>
<dbReference type="SMART" id="SM01017">
    <property type="entry name" value="Arrestin_C"/>
    <property type="match status" value="2"/>
</dbReference>
<organism evidence="4 5">
    <name type="scientific">Mugilogobius chulae</name>
    <name type="common">yellowstripe goby</name>
    <dbReference type="NCBI Taxonomy" id="88201"/>
    <lineage>
        <taxon>Eukaryota</taxon>
        <taxon>Metazoa</taxon>
        <taxon>Chordata</taxon>
        <taxon>Craniata</taxon>
        <taxon>Vertebrata</taxon>
        <taxon>Euteleostomi</taxon>
        <taxon>Actinopterygii</taxon>
        <taxon>Neopterygii</taxon>
        <taxon>Teleostei</taxon>
        <taxon>Neoteleostei</taxon>
        <taxon>Acanthomorphata</taxon>
        <taxon>Gobiaria</taxon>
        <taxon>Gobiiformes</taxon>
        <taxon>Gobioidei</taxon>
        <taxon>Gobiidae</taxon>
        <taxon>Gobionellinae</taxon>
        <taxon>Mugilogobius</taxon>
    </lineage>
</organism>
<feature type="compositionally biased region" description="Pro residues" evidence="2">
    <location>
        <begin position="382"/>
        <end position="398"/>
    </location>
</feature>
<evidence type="ECO:0000256" key="1">
    <source>
        <dbReference type="ARBA" id="ARBA00005298"/>
    </source>
</evidence>
<dbReference type="InterPro" id="IPR050357">
    <property type="entry name" value="Arrestin_domain-protein"/>
</dbReference>
<dbReference type="InterPro" id="IPR011021">
    <property type="entry name" value="Arrestin-like_N"/>
</dbReference>
<dbReference type="GO" id="GO:0015031">
    <property type="term" value="P:protein transport"/>
    <property type="evidence" value="ECO:0007669"/>
    <property type="project" value="TreeGrafter"/>
</dbReference>
<dbReference type="PANTHER" id="PTHR11188:SF135">
    <property type="entry name" value="ARRESTIN DOMAIN CONTAINING 3-LIKE-RELATED"/>
    <property type="match status" value="1"/>
</dbReference>
<dbReference type="InterPro" id="IPR014756">
    <property type="entry name" value="Ig_E-set"/>
</dbReference>
<proteinExistence type="inferred from homology"/>
<dbReference type="PANTHER" id="PTHR11188">
    <property type="entry name" value="ARRESTIN DOMAIN CONTAINING PROTEIN"/>
    <property type="match status" value="1"/>
</dbReference>
<name>A0AAW0PRQ2_9GOBI</name>
<sequence length="880" mass="96972">MPSVRNLVITYDRLNDDGTFSEGDTITGKVTLELEKETKIESLSVKAKGDVSVHWSEKHGDHSTNYSAQARLFKLKHFLIAQEANDTKLPPGVHIFKFSVSIPSGNMPSSFRGNHGKVVYKLEAKLCRSWRMDRTDDKEICFWSKSFPNIDQMKFPLAGSVNKEVGVFSKGPVQMDVTVDRRGYAPGDTVLIQSKINNSSSKDATPKFSLIQDVVYRASGRTKYEKHVIQEEIGETIKPQTLKELRCSMKIPRSTPLSIQNCNILSVEYRIKGKLHISFSSDPKIVFPVVLCVIPHAAGGTIEGPSTSNFPPQVPFASPTPHSGASMYPTTSQYPTGPQMHAGATSLYPMSPGHVAGGYNSAQLPNSYSYRFSSSSTASVLHPPPPASLIRPPSPSPANPQFSSAPPCYNTLDPPPQYPSALLPSEITVPSAPMMTENFLSHSAEGPPSYETLSLHLIFQILDFKLKYEALNKQNTFAAGDSIKGTVTFTLTEDVKIKGLYVKAKGDAHVHWSEGHGEHRRTHTKYQRFYKAKEFLIPENKDETVLQSGDHRYQFSLKIPDGNIPASFKGYHGRISHVLHAKLSRSWHMATSEKKDLNFTSRTFLSIDQTPQAGSVDKKVGTFSKGQVHLSATVNKRFYSPGEIVHVSAKIKNKSSKKMRIKFSIDQKSVYRAYHHAKIQNGTVCKIAGETIEPDFEGDVTCPVTIPADIGFSILNCEIITVEFYLKVYLDISFGFDPEVSLPLIIACPGLQGQHGQHGFQNVPGAIYGQSSSDFPPPFPGPYPVPAGPPNAYAYPPPGPNQYTNIPPGGYYNPTPGYNNQPPQQPIPYGYPGAPVMPYQGQPPVSTMNSQFPQDQPPPSYMSIYPPSQSGTEMDKKTEL</sequence>
<dbReference type="Proteomes" id="UP001460270">
    <property type="component" value="Unassembled WGS sequence"/>
</dbReference>
<dbReference type="GO" id="GO:0005737">
    <property type="term" value="C:cytoplasm"/>
    <property type="evidence" value="ECO:0007669"/>
    <property type="project" value="TreeGrafter"/>
</dbReference>
<dbReference type="GO" id="GO:0007399">
    <property type="term" value="P:nervous system development"/>
    <property type="evidence" value="ECO:0007669"/>
    <property type="project" value="UniProtKB-ARBA"/>
</dbReference>
<evidence type="ECO:0000256" key="2">
    <source>
        <dbReference type="SAM" id="MobiDB-lite"/>
    </source>
</evidence>
<feature type="region of interest" description="Disordered" evidence="2">
    <location>
        <begin position="381"/>
        <end position="409"/>
    </location>
</feature>
<comment type="caution">
    <text evidence="4">The sequence shown here is derived from an EMBL/GenBank/DDBJ whole genome shotgun (WGS) entry which is preliminary data.</text>
</comment>
<dbReference type="GO" id="GO:0005886">
    <property type="term" value="C:plasma membrane"/>
    <property type="evidence" value="ECO:0007669"/>
    <property type="project" value="TreeGrafter"/>
</dbReference>
<protein>
    <recommendedName>
        <fullName evidence="3">Arrestin C-terminal-like domain-containing protein</fullName>
    </recommendedName>
</protein>
<keyword evidence="5" id="KW-1185">Reference proteome</keyword>
<feature type="region of interest" description="Disordered" evidence="2">
    <location>
        <begin position="829"/>
        <end position="880"/>
    </location>
</feature>
<comment type="similarity">
    <text evidence="1">Belongs to the arrestin family.</text>
</comment>
<dbReference type="AlphaFoldDB" id="A0AAW0PRQ2"/>